<accession>A0ABQ9WGG3</accession>
<feature type="region of interest" description="Disordered" evidence="1">
    <location>
        <begin position="140"/>
        <end position="172"/>
    </location>
</feature>
<name>A0ABQ9WGG3_SAGOE</name>
<keyword evidence="2" id="KW-0732">Signal</keyword>
<keyword evidence="4" id="KW-1185">Reference proteome</keyword>
<organism evidence="3 4">
    <name type="scientific">Saguinus oedipus</name>
    <name type="common">Cotton-top tamarin</name>
    <name type="synonym">Oedipomidas oedipus</name>
    <dbReference type="NCBI Taxonomy" id="9490"/>
    <lineage>
        <taxon>Eukaryota</taxon>
        <taxon>Metazoa</taxon>
        <taxon>Chordata</taxon>
        <taxon>Craniata</taxon>
        <taxon>Vertebrata</taxon>
        <taxon>Euteleostomi</taxon>
        <taxon>Mammalia</taxon>
        <taxon>Eutheria</taxon>
        <taxon>Euarchontoglires</taxon>
        <taxon>Primates</taxon>
        <taxon>Haplorrhini</taxon>
        <taxon>Platyrrhini</taxon>
        <taxon>Cebidae</taxon>
        <taxon>Callitrichinae</taxon>
        <taxon>Saguinus</taxon>
    </lineage>
</organism>
<evidence type="ECO:0000313" key="4">
    <source>
        <dbReference type="Proteomes" id="UP001266305"/>
    </source>
</evidence>
<protein>
    <submittedName>
        <fullName evidence="3">Uncharacterized protein</fullName>
    </submittedName>
</protein>
<gene>
    <name evidence="3" type="ORF">P7K49_002110</name>
</gene>
<evidence type="ECO:0000256" key="1">
    <source>
        <dbReference type="SAM" id="MobiDB-lite"/>
    </source>
</evidence>
<evidence type="ECO:0000313" key="3">
    <source>
        <dbReference type="EMBL" id="KAK2120724.1"/>
    </source>
</evidence>
<feature type="region of interest" description="Disordered" evidence="1">
    <location>
        <begin position="84"/>
        <end position="113"/>
    </location>
</feature>
<feature type="chain" id="PRO_5045870180" evidence="2">
    <location>
        <begin position="20"/>
        <end position="214"/>
    </location>
</feature>
<evidence type="ECO:0000256" key="2">
    <source>
        <dbReference type="SAM" id="SignalP"/>
    </source>
</evidence>
<sequence>MRRLRRLAHLVLFCPFSKGLQVSAARARRPRPPLRREAEVQPRGWAERGAGPRVRTRAVHEPEWAVGRGGGLGKARTLGVGRWRRREGPGAGMLRPGGPRPDLQAVPAPRPRNRTKVLSPFLHLKNKVCYSAVENLGHTEPPWQGRDLPAPPPFSPSAGLSAGTLPRPQDDLVQVTVPSRGLAALGSSCWKPLSPSSFGGRRPGPSGSITPGGL</sequence>
<comment type="caution">
    <text evidence="3">The sequence shown here is derived from an EMBL/GenBank/DDBJ whole genome shotgun (WGS) entry which is preliminary data.</text>
</comment>
<reference evidence="3 4" key="1">
    <citation type="submission" date="2023-05" db="EMBL/GenBank/DDBJ databases">
        <title>B98-5 Cell Line De Novo Hybrid Assembly: An Optical Mapping Approach.</title>
        <authorList>
            <person name="Kananen K."/>
            <person name="Auerbach J.A."/>
            <person name="Kautto E."/>
            <person name="Blachly J.S."/>
        </authorList>
    </citation>
    <scope>NUCLEOTIDE SEQUENCE [LARGE SCALE GENOMIC DNA]</scope>
    <source>
        <strain evidence="3">B95-8</strain>
        <tissue evidence="3">Cell line</tissue>
    </source>
</reference>
<feature type="signal peptide" evidence="2">
    <location>
        <begin position="1"/>
        <end position="19"/>
    </location>
</feature>
<dbReference type="EMBL" id="JASSZA010000001">
    <property type="protein sequence ID" value="KAK2120724.1"/>
    <property type="molecule type" value="Genomic_DNA"/>
</dbReference>
<dbReference type="Proteomes" id="UP001266305">
    <property type="component" value="Unassembled WGS sequence"/>
</dbReference>
<feature type="compositionally biased region" description="Low complexity" evidence="1">
    <location>
        <begin position="192"/>
        <end position="214"/>
    </location>
</feature>
<proteinExistence type="predicted"/>
<feature type="region of interest" description="Disordered" evidence="1">
    <location>
        <begin position="185"/>
        <end position="214"/>
    </location>
</feature>